<evidence type="ECO:0000313" key="3">
    <source>
        <dbReference type="Proteomes" id="UP000789901"/>
    </source>
</evidence>
<dbReference type="EMBL" id="CAJVQB010047662">
    <property type="protein sequence ID" value="CAG8833563.1"/>
    <property type="molecule type" value="Genomic_DNA"/>
</dbReference>
<feature type="region of interest" description="Disordered" evidence="1">
    <location>
        <begin position="52"/>
        <end position="77"/>
    </location>
</feature>
<comment type="caution">
    <text evidence="2">The sequence shown here is derived from an EMBL/GenBank/DDBJ whole genome shotgun (WGS) entry which is preliminary data.</text>
</comment>
<keyword evidence="3" id="KW-1185">Reference proteome</keyword>
<protein>
    <submittedName>
        <fullName evidence="2">28603_t:CDS:1</fullName>
    </submittedName>
</protein>
<dbReference type="Proteomes" id="UP000789901">
    <property type="component" value="Unassembled WGS sequence"/>
</dbReference>
<reference evidence="2 3" key="1">
    <citation type="submission" date="2021-06" db="EMBL/GenBank/DDBJ databases">
        <authorList>
            <person name="Kallberg Y."/>
            <person name="Tangrot J."/>
            <person name="Rosling A."/>
        </authorList>
    </citation>
    <scope>NUCLEOTIDE SEQUENCE [LARGE SCALE GENOMIC DNA]</scope>
    <source>
        <strain evidence="2 3">120-4 pot B 10/14</strain>
    </source>
</reference>
<evidence type="ECO:0000256" key="1">
    <source>
        <dbReference type="SAM" id="MobiDB-lite"/>
    </source>
</evidence>
<gene>
    <name evidence="2" type="ORF">GMARGA_LOCUS31618</name>
</gene>
<name>A0ABN7WJE7_GIGMA</name>
<feature type="compositionally biased region" description="Basic residues" evidence="1">
    <location>
        <begin position="55"/>
        <end position="64"/>
    </location>
</feature>
<sequence length="77" mass="8829">MDLDNSEDNVDITEYFEESYNKEVRTREEELVRSQEEVVGSTSQNVVENTEKVVGRGRPKAASHHNKDIMNVTSQET</sequence>
<organism evidence="2 3">
    <name type="scientific">Gigaspora margarita</name>
    <dbReference type="NCBI Taxonomy" id="4874"/>
    <lineage>
        <taxon>Eukaryota</taxon>
        <taxon>Fungi</taxon>
        <taxon>Fungi incertae sedis</taxon>
        <taxon>Mucoromycota</taxon>
        <taxon>Glomeromycotina</taxon>
        <taxon>Glomeromycetes</taxon>
        <taxon>Diversisporales</taxon>
        <taxon>Gigasporaceae</taxon>
        <taxon>Gigaspora</taxon>
    </lineage>
</organism>
<proteinExistence type="predicted"/>
<evidence type="ECO:0000313" key="2">
    <source>
        <dbReference type="EMBL" id="CAG8833563.1"/>
    </source>
</evidence>
<feature type="non-terminal residue" evidence="2">
    <location>
        <position position="77"/>
    </location>
</feature>
<accession>A0ABN7WJE7</accession>